<evidence type="ECO:0000256" key="3">
    <source>
        <dbReference type="RuleBase" id="RU364113"/>
    </source>
</evidence>
<gene>
    <name evidence="6" type="primary">hflK</name>
    <name evidence="6" type="ORF">Fuma_00481</name>
</gene>
<evidence type="ECO:0000256" key="1">
    <source>
        <dbReference type="ARBA" id="ARBA00004167"/>
    </source>
</evidence>
<feature type="coiled-coil region" evidence="4">
    <location>
        <begin position="212"/>
        <end position="239"/>
    </location>
</feature>
<feature type="transmembrane region" description="Helical" evidence="3">
    <location>
        <begin position="21"/>
        <end position="40"/>
    </location>
</feature>
<dbReference type="GO" id="GO:0008233">
    <property type="term" value="F:peptidase activity"/>
    <property type="evidence" value="ECO:0007669"/>
    <property type="project" value="UniProtKB-KW"/>
</dbReference>
<dbReference type="InterPro" id="IPR036013">
    <property type="entry name" value="Band_7/SPFH_dom_sf"/>
</dbReference>
<dbReference type="GO" id="GO:0006508">
    <property type="term" value="P:proteolysis"/>
    <property type="evidence" value="ECO:0007669"/>
    <property type="project" value="UniProtKB-KW"/>
</dbReference>
<comment type="subunit">
    <text evidence="3">HflC and HflK may interact to form a multimeric complex.</text>
</comment>
<dbReference type="STRING" id="1891926.Fuma_00481"/>
<dbReference type="GO" id="GO:0016020">
    <property type="term" value="C:membrane"/>
    <property type="evidence" value="ECO:0007669"/>
    <property type="project" value="UniProtKB-SubCell"/>
</dbReference>
<keyword evidence="4" id="KW-0175">Coiled coil</keyword>
<accession>A0A1P8WA15</accession>
<dbReference type="Proteomes" id="UP000187735">
    <property type="component" value="Chromosome"/>
</dbReference>
<dbReference type="EMBL" id="CP017641">
    <property type="protein sequence ID" value="APZ90897.1"/>
    <property type="molecule type" value="Genomic_DNA"/>
</dbReference>
<keyword evidence="3" id="KW-1133">Transmembrane helix</keyword>
<dbReference type="Pfam" id="PF01145">
    <property type="entry name" value="Band_7"/>
    <property type="match status" value="1"/>
</dbReference>
<dbReference type="OrthoDB" id="9779595at2"/>
<dbReference type="NCBIfam" id="TIGR01933">
    <property type="entry name" value="hflK"/>
    <property type="match status" value="1"/>
</dbReference>
<keyword evidence="3" id="KW-0812">Transmembrane</keyword>
<protein>
    <recommendedName>
        <fullName evidence="3">Protein HflK</fullName>
    </recommendedName>
</protein>
<feature type="domain" description="Band 7" evidence="5">
    <location>
        <begin position="37"/>
        <end position="220"/>
    </location>
</feature>
<keyword evidence="6" id="KW-0645">Protease</keyword>
<dbReference type="InterPro" id="IPR001107">
    <property type="entry name" value="Band_7"/>
</dbReference>
<comment type="similarity">
    <text evidence="2 3">Belongs to the band 7/mec-2 family. HflK subfamily.</text>
</comment>
<evidence type="ECO:0000313" key="6">
    <source>
        <dbReference type="EMBL" id="APZ90897.1"/>
    </source>
</evidence>
<keyword evidence="6" id="KW-0378">Hydrolase</keyword>
<reference evidence="6 7" key="1">
    <citation type="journal article" date="2016" name="Front. Microbiol.">
        <title>Fuerstia marisgermanicae gen. nov., sp. nov., an Unusual Member of the Phylum Planctomycetes from the German Wadden Sea.</title>
        <authorList>
            <person name="Kohn T."/>
            <person name="Heuer A."/>
            <person name="Jogler M."/>
            <person name="Vollmers J."/>
            <person name="Boedeker C."/>
            <person name="Bunk B."/>
            <person name="Rast P."/>
            <person name="Borchert D."/>
            <person name="Glockner I."/>
            <person name="Freese H.M."/>
            <person name="Klenk H.P."/>
            <person name="Overmann J."/>
            <person name="Kaster A.K."/>
            <person name="Rohde M."/>
            <person name="Wiegand S."/>
            <person name="Jogler C."/>
        </authorList>
    </citation>
    <scope>NUCLEOTIDE SEQUENCE [LARGE SCALE GENOMIC DNA]</scope>
    <source>
        <strain evidence="6 7">NH11</strain>
    </source>
</reference>
<sequence>MAPNEIQIEFRREDVVKATKLIVGGFLLLAVILLVTRSMYTVQPSEQAVVLRFGKYHSTSVMGLHFCIPFVDEVLKVEVRERTLRLPFGVEGEDRPVAVKEEDVLMLTGDLNAAVVEWALQWQVADPQKYLFTFHRDQVDQDQFLQYIITAVSRTVMNRLVGDYSIGEVLTSKREEISFKATEATQQLLDRYDCGIRVTNLQLQRVLPPEQVRASYAAINEADQTRDKLENEAQKEKNTLLPQAQAERDKAIREAEGYAARRRSEVKGEIDALMVQYEQFAKAPEETRQRLYLEALEKVMSNVENKTIIDSDLQQLLPLLNLSEGSK</sequence>
<dbReference type="SUPFAM" id="SSF117892">
    <property type="entry name" value="Band 7/SPFH domain"/>
    <property type="match status" value="1"/>
</dbReference>
<comment type="subcellular location">
    <subcellularLocation>
        <location evidence="1">Membrane</location>
        <topology evidence="1">Single-pass membrane protein</topology>
    </subcellularLocation>
</comment>
<name>A0A1P8WA15_9PLAN</name>
<evidence type="ECO:0000259" key="5">
    <source>
        <dbReference type="SMART" id="SM00244"/>
    </source>
</evidence>
<dbReference type="Gene3D" id="3.30.479.30">
    <property type="entry name" value="Band 7 domain"/>
    <property type="match status" value="1"/>
</dbReference>
<keyword evidence="7" id="KW-1185">Reference proteome</keyword>
<dbReference type="InterPro" id="IPR010201">
    <property type="entry name" value="HflK"/>
</dbReference>
<keyword evidence="3" id="KW-0472">Membrane</keyword>
<comment type="function">
    <text evidence="3">HflC and HflK could encode or regulate a protease.</text>
</comment>
<evidence type="ECO:0000313" key="7">
    <source>
        <dbReference type="Proteomes" id="UP000187735"/>
    </source>
</evidence>
<evidence type="ECO:0000256" key="2">
    <source>
        <dbReference type="ARBA" id="ARBA00006971"/>
    </source>
</evidence>
<dbReference type="PANTHER" id="PTHR42911:SF2">
    <property type="entry name" value="PROHIBITIN FAMILY PROTEIN"/>
    <property type="match status" value="1"/>
</dbReference>
<proteinExistence type="inferred from homology"/>
<dbReference type="KEGG" id="fmr:Fuma_00481"/>
<dbReference type="AlphaFoldDB" id="A0A1P8WA15"/>
<dbReference type="SMART" id="SM00244">
    <property type="entry name" value="PHB"/>
    <property type="match status" value="1"/>
</dbReference>
<dbReference type="CDD" id="cd03404">
    <property type="entry name" value="SPFH_HflK"/>
    <property type="match status" value="1"/>
</dbReference>
<dbReference type="PANTHER" id="PTHR42911">
    <property type="entry name" value="MODULATOR OF FTSH PROTEASE HFLC"/>
    <property type="match status" value="1"/>
</dbReference>
<evidence type="ECO:0000256" key="4">
    <source>
        <dbReference type="SAM" id="Coils"/>
    </source>
</evidence>
<dbReference type="RefSeq" id="WP_083731747.1">
    <property type="nucleotide sequence ID" value="NZ_CP017641.1"/>
</dbReference>
<organism evidence="6 7">
    <name type="scientific">Fuerstiella marisgermanici</name>
    <dbReference type="NCBI Taxonomy" id="1891926"/>
    <lineage>
        <taxon>Bacteria</taxon>
        <taxon>Pseudomonadati</taxon>
        <taxon>Planctomycetota</taxon>
        <taxon>Planctomycetia</taxon>
        <taxon>Planctomycetales</taxon>
        <taxon>Planctomycetaceae</taxon>
        <taxon>Fuerstiella</taxon>
    </lineage>
</organism>